<dbReference type="Gene3D" id="1.10.238.10">
    <property type="entry name" value="EF-hand"/>
    <property type="match status" value="1"/>
</dbReference>
<evidence type="ECO:0000313" key="8">
    <source>
        <dbReference type="EMBL" id="CDI84907.1"/>
    </source>
</evidence>
<dbReference type="SUPFAM" id="SSF47473">
    <property type="entry name" value="EF-hand"/>
    <property type="match status" value="1"/>
</dbReference>
<evidence type="ECO:0000256" key="1">
    <source>
        <dbReference type="ARBA" id="ARBA00004245"/>
    </source>
</evidence>
<evidence type="ECO:0000256" key="3">
    <source>
        <dbReference type="ARBA" id="ARBA00022737"/>
    </source>
</evidence>
<dbReference type="GO" id="GO:0016460">
    <property type="term" value="C:myosin II complex"/>
    <property type="evidence" value="ECO:0007669"/>
    <property type="project" value="TreeGrafter"/>
</dbReference>
<name>U6GZ61_9EIME</name>
<accession>U6GZ61</accession>
<dbReference type="OrthoDB" id="26525at2759"/>
<dbReference type="InterPro" id="IPR050230">
    <property type="entry name" value="CALM/Myosin/TropC-like"/>
</dbReference>
<dbReference type="InterPro" id="IPR002048">
    <property type="entry name" value="EF_hand_dom"/>
</dbReference>
<keyword evidence="9" id="KW-1185">Reference proteome</keyword>
<dbReference type="PANTHER" id="PTHR23048:SF59">
    <property type="entry name" value="EF-HAND SUPERFAMILY PROTEIN"/>
    <property type="match status" value="1"/>
</dbReference>
<feature type="region of interest" description="Disordered" evidence="6">
    <location>
        <begin position="73"/>
        <end position="100"/>
    </location>
</feature>
<dbReference type="SMART" id="SM00054">
    <property type="entry name" value="EFh"/>
    <property type="match status" value="1"/>
</dbReference>
<dbReference type="InterPro" id="IPR011992">
    <property type="entry name" value="EF-hand-dom_pair"/>
</dbReference>
<reference evidence="8" key="2">
    <citation type="submission" date="2013-10" db="EMBL/GenBank/DDBJ databases">
        <authorList>
            <person name="Aslett M."/>
        </authorList>
    </citation>
    <scope>NUCLEOTIDE SEQUENCE [LARGE SCALE GENOMIC DNA]</scope>
    <source>
        <strain evidence="8">Houghton</strain>
    </source>
</reference>
<protein>
    <recommendedName>
        <fullName evidence="7">EF-hand domain-containing protein</fullName>
    </recommendedName>
</protein>
<keyword evidence="3" id="KW-0677">Repeat</keyword>
<dbReference type="Pfam" id="PF13499">
    <property type="entry name" value="EF-hand_7"/>
    <property type="match status" value="1"/>
</dbReference>
<keyword evidence="5" id="KW-0206">Cytoskeleton</keyword>
<feature type="domain" description="EF-hand" evidence="7">
    <location>
        <begin position="22"/>
        <end position="57"/>
    </location>
</feature>
<dbReference type="VEuPathDB" id="ToxoDB:EPH_0049460"/>
<feature type="region of interest" description="Disordered" evidence="6">
    <location>
        <begin position="1"/>
        <end position="25"/>
    </location>
</feature>
<evidence type="ECO:0000256" key="4">
    <source>
        <dbReference type="ARBA" id="ARBA00022837"/>
    </source>
</evidence>
<evidence type="ECO:0000259" key="7">
    <source>
        <dbReference type="PROSITE" id="PS50222"/>
    </source>
</evidence>
<feature type="compositionally biased region" description="Basic and acidic residues" evidence="6">
    <location>
        <begin position="15"/>
        <end position="25"/>
    </location>
</feature>
<dbReference type="EMBL" id="HG693150">
    <property type="protein sequence ID" value="CDI84907.1"/>
    <property type="molecule type" value="Genomic_DNA"/>
</dbReference>
<comment type="subcellular location">
    <subcellularLocation>
        <location evidence="1">Cytoplasm</location>
        <location evidence="1">Cytoskeleton</location>
    </subcellularLocation>
</comment>
<dbReference type="PANTHER" id="PTHR23048">
    <property type="entry name" value="MYOSIN LIGHT CHAIN 1, 3"/>
    <property type="match status" value="1"/>
</dbReference>
<evidence type="ECO:0000256" key="2">
    <source>
        <dbReference type="ARBA" id="ARBA00005253"/>
    </source>
</evidence>
<organism evidence="8 9">
    <name type="scientific">Eimeria praecox</name>
    <dbReference type="NCBI Taxonomy" id="51316"/>
    <lineage>
        <taxon>Eukaryota</taxon>
        <taxon>Sar</taxon>
        <taxon>Alveolata</taxon>
        <taxon>Apicomplexa</taxon>
        <taxon>Conoidasida</taxon>
        <taxon>Coccidia</taxon>
        <taxon>Eucoccidiorida</taxon>
        <taxon>Eimeriorina</taxon>
        <taxon>Eimeriidae</taxon>
        <taxon>Eimeria</taxon>
    </lineage>
</organism>
<evidence type="ECO:0000256" key="6">
    <source>
        <dbReference type="SAM" id="MobiDB-lite"/>
    </source>
</evidence>
<sequence>MPEAKNKAGKGVRRPRLEPTEQQRADIKEAFDLFDVEGTGTIDAKEVRVALRALGFEPSRDELKRLITEVERNKKSAGNTEGTDKQRSTAAQGAGQPSLGQLDYNDFLEIMKIKMNEKPTREQLSKGEDRQALGAACVCLNGKDCNTPIYSTRALDAGFLALSNGKDVITWDDLKKASVDLGEKLSDEELREMLAHACRGRSSQVTEEDFFRILRS</sequence>
<proteinExistence type="inferred from homology"/>
<keyword evidence="5" id="KW-0963">Cytoplasm</keyword>
<keyword evidence="4" id="KW-0106">Calcium</keyword>
<dbReference type="CDD" id="cd00051">
    <property type="entry name" value="EFh"/>
    <property type="match status" value="1"/>
</dbReference>
<evidence type="ECO:0000256" key="5">
    <source>
        <dbReference type="ARBA" id="ARBA00023212"/>
    </source>
</evidence>
<reference evidence="8" key="1">
    <citation type="submission" date="2013-10" db="EMBL/GenBank/DDBJ databases">
        <title>Genomic analysis of the causative agents of coccidiosis in chickens.</title>
        <authorList>
            <person name="Reid A.J."/>
            <person name="Blake D."/>
            <person name="Billington K."/>
            <person name="Browne H."/>
            <person name="Dunn M."/>
            <person name="Hung S."/>
            <person name="Kawahara F."/>
            <person name="Miranda-Saavedra D."/>
            <person name="Mourier T."/>
            <person name="Nagra H."/>
            <person name="Otto T.D."/>
            <person name="Rawlings N."/>
            <person name="Sanchez A."/>
            <person name="Sanders M."/>
            <person name="Subramaniam C."/>
            <person name="Tay Y."/>
            <person name="Dear P."/>
            <person name="Doerig C."/>
            <person name="Gruber A."/>
            <person name="Parkinson J."/>
            <person name="Shirley M."/>
            <person name="Wan K.L."/>
            <person name="Berriman M."/>
            <person name="Tomley F."/>
            <person name="Pain A."/>
        </authorList>
    </citation>
    <scope>NUCLEOTIDE SEQUENCE [LARGE SCALE GENOMIC DNA]</scope>
    <source>
        <strain evidence="8">Houghton</strain>
    </source>
</reference>
<comment type="similarity">
    <text evidence="2">Belongs to the centrin family.</text>
</comment>
<evidence type="ECO:0000313" key="9">
    <source>
        <dbReference type="Proteomes" id="UP000018201"/>
    </source>
</evidence>
<dbReference type="Proteomes" id="UP000018201">
    <property type="component" value="Unassembled WGS sequence"/>
</dbReference>
<dbReference type="PROSITE" id="PS50222">
    <property type="entry name" value="EF_HAND_2"/>
    <property type="match status" value="1"/>
</dbReference>
<gene>
    <name evidence="8" type="ORF">EPH_0049460</name>
</gene>
<dbReference type="AlphaFoldDB" id="U6GZ61"/>
<dbReference type="GO" id="GO:0005509">
    <property type="term" value="F:calcium ion binding"/>
    <property type="evidence" value="ECO:0007669"/>
    <property type="project" value="InterPro"/>
</dbReference>